<evidence type="ECO:0000313" key="1">
    <source>
        <dbReference type="EMBL" id="MDQ0272666.1"/>
    </source>
</evidence>
<dbReference type="EMBL" id="JAUSUB010000026">
    <property type="protein sequence ID" value="MDQ0272666.1"/>
    <property type="molecule type" value="Genomic_DNA"/>
</dbReference>
<reference evidence="1 2" key="1">
    <citation type="submission" date="2023-07" db="EMBL/GenBank/DDBJ databases">
        <title>Genomic Encyclopedia of Type Strains, Phase IV (KMG-IV): sequencing the most valuable type-strain genomes for metagenomic binning, comparative biology and taxonomic classification.</title>
        <authorList>
            <person name="Goeker M."/>
        </authorList>
    </citation>
    <scope>NUCLEOTIDE SEQUENCE [LARGE SCALE GENOMIC DNA]</scope>
    <source>
        <strain evidence="1 2">DSM 23494</strain>
    </source>
</reference>
<keyword evidence="2" id="KW-1185">Reference proteome</keyword>
<evidence type="ECO:0008006" key="3">
    <source>
        <dbReference type="Google" id="ProtNLM"/>
    </source>
</evidence>
<evidence type="ECO:0000313" key="2">
    <source>
        <dbReference type="Proteomes" id="UP001238088"/>
    </source>
</evidence>
<gene>
    <name evidence="1" type="ORF">J2S17_004559</name>
</gene>
<name>A0ABU0AN17_9BACI</name>
<dbReference type="RefSeq" id="WP_307478086.1">
    <property type="nucleotide sequence ID" value="NZ_JAUSUB010000026.1"/>
</dbReference>
<dbReference type="Gene3D" id="2.60.40.3830">
    <property type="match status" value="1"/>
</dbReference>
<accession>A0ABU0AN17</accession>
<comment type="caution">
    <text evidence="1">The sequence shown here is derived from an EMBL/GenBank/DDBJ whole genome shotgun (WGS) entry which is preliminary data.</text>
</comment>
<sequence>MPGLDVQKWMWHHWGVKNPESTKLTVGGFHKETETVHQILIDGWTTELSGPNNGADAHMPSSVKIPQPGKWAIFLYTDNELFDTLVFNITE</sequence>
<organism evidence="1 2">
    <name type="scientific">Cytobacillus purgationiresistens</name>
    <dbReference type="NCBI Taxonomy" id="863449"/>
    <lineage>
        <taxon>Bacteria</taxon>
        <taxon>Bacillati</taxon>
        <taxon>Bacillota</taxon>
        <taxon>Bacilli</taxon>
        <taxon>Bacillales</taxon>
        <taxon>Bacillaceae</taxon>
        <taxon>Cytobacillus</taxon>
    </lineage>
</organism>
<dbReference type="Proteomes" id="UP001238088">
    <property type="component" value="Unassembled WGS sequence"/>
</dbReference>
<proteinExistence type="predicted"/>
<protein>
    <recommendedName>
        <fullName evidence="3">DUF1883 domain-containing protein</fullName>
    </recommendedName>
</protein>